<keyword evidence="10" id="KW-0594">Phospholipid biosynthesis</keyword>
<keyword evidence="3" id="KW-0444">Lipid biosynthesis</keyword>
<dbReference type="SUPFAM" id="SSF56024">
    <property type="entry name" value="Phospholipase D/nuclease"/>
    <property type="match status" value="2"/>
</dbReference>
<evidence type="ECO:0000256" key="1">
    <source>
        <dbReference type="ARBA" id="ARBA00004651"/>
    </source>
</evidence>
<evidence type="ECO:0000256" key="8">
    <source>
        <dbReference type="ARBA" id="ARBA00023098"/>
    </source>
</evidence>
<organism evidence="15 16">
    <name type="scientific">Sinomicrobium oceani</name>
    <dbReference type="NCBI Taxonomy" id="1150368"/>
    <lineage>
        <taxon>Bacteria</taxon>
        <taxon>Pseudomonadati</taxon>
        <taxon>Bacteroidota</taxon>
        <taxon>Flavobacteriia</taxon>
        <taxon>Flavobacteriales</taxon>
        <taxon>Flavobacteriaceae</taxon>
        <taxon>Sinomicrobium</taxon>
    </lineage>
</organism>
<gene>
    <name evidence="15" type="ORF">SAMN02927921_02642</name>
</gene>
<dbReference type="PROSITE" id="PS50035">
    <property type="entry name" value="PLD"/>
    <property type="match status" value="2"/>
</dbReference>
<dbReference type="InterPro" id="IPR027379">
    <property type="entry name" value="CLS_N"/>
</dbReference>
<evidence type="ECO:0000256" key="4">
    <source>
        <dbReference type="ARBA" id="ARBA00022679"/>
    </source>
</evidence>
<dbReference type="AlphaFoldDB" id="A0A1K1QMT9"/>
<keyword evidence="2" id="KW-1003">Cell membrane</keyword>
<evidence type="ECO:0000256" key="5">
    <source>
        <dbReference type="ARBA" id="ARBA00022692"/>
    </source>
</evidence>
<keyword evidence="7 13" id="KW-1133">Transmembrane helix</keyword>
<dbReference type="InterPro" id="IPR025202">
    <property type="entry name" value="PLD-like_dom"/>
</dbReference>
<evidence type="ECO:0000256" key="9">
    <source>
        <dbReference type="ARBA" id="ARBA00023136"/>
    </source>
</evidence>
<accession>A0A1K1QMT9</accession>
<dbReference type="GO" id="GO:0005886">
    <property type="term" value="C:plasma membrane"/>
    <property type="evidence" value="ECO:0007669"/>
    <property type="project" value="UniProtKB-SubCell"/>
</dbReference>
<dbReference type="Gene3D" id="3.30.870.10">
    <property type="entry name" value="Endonuclease Chain A"/>
    <property type="match status" value="2"/>
</dbReference>
<sequence>MTTILFIFYILITLASLVTLILFGTKPSKSFSWLLVIVMLPYIGCILYALFGINRRKIKFFKLKRIDEMRAYNVFRGNGNHHPVVFSSGKSAKISALIEGSIGVLPKGGNRVAILNNGVRTFTSIFEALEKAEKFIHIQFYIFEDGELMEKLFELFRKKMEEGVEIRVIYDAIGSFSLPKKHIRRFRAIGVKIFSTMPIRFGSILFTINYRNHRKIVVVDGNVGFTGGVNISDKYIRPSNYLGIWDDMHLRLEGPAVKSLHRVFVKDYFFASGGEDLWKPEYFPENTETGDTVVQIVSGGPDSDFSSVMYQYASMINQAERSICIANPYFIPNATILESLKMAALGGVRVKLLVPKKSDTSVVKYSMHSYFEELLSAGIVIYEHPVKFLHSKIIVIDDEMVSVGSGNFDNRSFDQNFEVNALVFDERVARDIREGFDRDCSGADQLDLDTFKKRSFLNKILEGIARIFSPLL</sequence>
<dbReference type="Pfam" id="PF13396">
    <property type="entry name" value="PLDc_N"/>
    <property type="match status" value="1"/>
</dbReference>
<keyword evidence="5 13" id="KW-0812">Transmembrane</keyword>
<dbReference type="PANTHER" id="PTHR21248:SF22">
    <property type="entry name" value="PHOSPHOLIPASE D"/>
    <property type="match status" value="1"/>
</dbReference>
<evidence type="ECO:0000256" key="12">
    <source>
        <dbReference type="NCBIfam" id="TIGR04265"/>
    </source>
</evidence>
<evidence type="ECO:0000256" key="13">
    <source>
        <dbReference type="SAM" id="Phobius"/>
    </source>
</evidence>
<dbReference type="CDD" id="cd09112">
    <property type="entry name" value="PLDc_CLS_2"/>
    <property type="match status" value="1"/>
</dbReference>
<dbReference type="EC" id="2.7.8.-" evidence="12"/>
<evidence type="ECO:0000313" key="15">
    <source>
        <dbReference type="EMBL" id="SFW60566.1"/>
    </source>
</evidence>
<evidence type="ECO:0000313" key="16">
    <source>
        <dbReference type="Proteomes" id="UP000182248"/>
    </source>
</evidence>
<keyword evidence="8" id="KW-0443">Lipid metabolism</keyword>
<dbReference type="SMART" id="SM00155">
    <property type="entry name" value="PLDc"/>
    <property type="match status" value="2"/>
</dbReference>
<evidence type="ECO:0000256" key="11">
    <source>
        <dbReference type="ARBA" id="ARBA00023264"/>
    </source>
</evidence>
<comment type="subcellular location">
    <subcellularLocation>
        <location evidence="1">Cell membrane</location>
        <topology evidence="1">Multi-pass membrane protein</topology>
    </subcellularLocation>
</comment>
<proteinExistence type="predicted"/>
<dbReference type="RefSeq" id="WP_072317860.1">
    <property type="nucleotide sequence ID" value="NZ_FPJE01000014.1"/>
</dbReference>
<dbReference type="CDD" id="cd09110">
    <property type="entry name" value="PLDc_CLS_1"/>
    <property type="match status" value="1"/>
</dbReference>
<reference evidence="15 16" key="1">
    <citation type="submission" date="2016-11" db="EMBL/GenBank/DDBJ databases">
        <authorList>
            <person name="Jaros S."/>
            <person name="Januszkiewicz K."/>
            <person name="Wedrychowicz H."/>
        </authorList>
    </citation>
    <scope>NUCLEOTIDE SEQUENCE [LARGE SCALE GENOMIC DNA]</scope>
    <source>
        <strain evidence="15 16">CGMCC 1.12145</strain>
    </source>
</reference>
<name>A0A1K1QMT9_9FLAO</name>
<dbReference type="PANTHER" id="PTHR21248">
    <property type="entry name" value="CARDIOLIPIN SYNTHASE"/>
    <property type="match status" value="1"/>
</dbReference>
<dbReference type="Pfam" id="PF13091">
    <property type="entry name" value="PLDc_2"/>
    <property type="match status" value="2"/>
</dbReference>
<evidence type="ECO:0000256" key="3">
    <source>
        <dbReference type="ARBA" id="ARBA00022516"/>
    </source>
</evidence>
<keyword evidence="4" id="KW-0808">Transferase</keyword>
<dbReference type="GO" id="GO:0032049">
    <property type="term" value="P:cardiolipin biosynthetic process"/>
    <property type="evidence" value="ECO:0007669"/>
    <property type="project" value="UniProtKB-UniRule"/>
</dbReference>
<evidence type="ECO:0000256" key="10">
    <source>
        <dbReference type="ARBA" id="ARBA00023209"/>
    </source>
</evidence>
<dbReference type="InterPro" id="IPR001736">
    <property type="entry name" value="PLipase_D/transphosphatidylase"/>
</dbReference>
<keyword evidence="9 13" id="KW-0472">Membrane</keyword>
<feature type="domain" description="PLD phosphodiesterase" evidence="14">
    <location>
        <begin position="208"/>
        <end position="235"/>
    </location>
</feature>
<keyword evidence="6" id="KW-0677">Repeat</keyword>
<dbReference type="STRING" id="1150368.SAMN02927921_02642"/>
<feature type="domain" description="PLD phosphodiesterase" evidence="14">
    <location>
        <begin position="385"/>
        <end position="412"/>
    </location>
</feature>
<dbReference type="Proteomes" id="UP000182248">
    <property type="component" value="Unassembled WGS sequence"/>
</dbReference>
<evidence type="ECO:0000256" key="7">
    <source>
        <dbReference type="ARBA" id="ARBA00022989"/>
    </source>
</evidence>
<feature type="transmembrane region" description="Helical" evidence="13">
    <location>
        <begin position="31"/>
        <end position="53"/>
    </location>
</feature>
<dbReference type="EMBL" id="FPJE01000014">
    <property type="protein sequence ID" value="SFW60566.1"/>
    <property type="molecule type" value="Genomic_DNA"/>
</dbReference>
<keyword evidence="16" id="KW-1185">Reference proteome</keyword>
<protein>
    <recommendedName>
        <fullName evidence="12">Cardiolipin synthase</fullName>
        <ecNumber evidence="12">2.7.8.-</ecNumber>
    </recommendedName>
</protein>
<dbReference type="OrthoDB" id="9762009at2"/>
<dbReference type="GO" id="GO:0008808">
    <property type="term" value="F:cardiolipin synthase activity"/>
    <property type="evidence" value="ECO:0007669"/>
    <property type="project" value="UniProtKB-UniRule"/>
</dbReference>
<evidence type="ECO:0000256" key="6">
    <source>
        <dbReference type="ARBA" id="ARBA00022737"/>
    </source>
</evidence>
<evidence type="ECO:0000256" key="2">
    <source>
        <dbReference type="ARBA" id="ARBA00022475"/>
    </source>
</evidence>
<keyword evidence="11" id="KW-1208">Phospholipid metabolism</keyword>
<evidence type="ECO:0000259" key="14">
    <source>
        <dbReference type="PROSITE" id="PS50035"/>
    </source>
</evidence>
<dbReference type="InterPro" id="IPR022924">
    <property type="entry name" value="Cardiolipin_synthase"/>
</dbReference>
<dbReference type="NCBIfam" id="TIGR04265">
    <property type="entry name" value="bac_cardiolipin"/>
    <property type="match status" value="1"/>
</dbReference>
<feature type="transmembrane region" description="Helical" evidence="13">
    <location>
        <begin position="7"/>
        <end position="25"/>
    </location>
</feature>